<accession>A0A919EW22</accession>
<evidence type="ECO:0000313" key="2">
    <source>
        <dbReference type="Proteomes" id="UP000619355"/>
    </source>
</evidence>
<dbReference type="EMBL" id="BNBF01000004">
    <property type="protein sequence ID" value="GHG42756.1"/>
    <property type="molecule type" value="Genomic_DNA"/>
</dbReference>
<proteinExistence type="predicted"/>
<protein>
    <submittedName>
        <fullName evidence="1">Uncharacterized protein</fullName>
    </submittedName>
</protein>
<organism evidence="1 2">
    <name type="scientific">Streptomyces capoamus</name>
    <dbReference type="NCBI Taxonomy" id="68183"/>
    <lineage>
        <taxon>Bacteria</taxon>
        <taxon>Bacillati</taxon>
        <taxon>Actinomycetota</taxon>
        <taxon>Actinomycetes</taxon>
        <taxon>Kitasatosporales</taxon>
        <taxon>Streptomycetaceae</taxon>
        <taxon>Streptomyces</taxon>
    </lineage>
</organism>
<comment type="caution">
    <text evidence="1">The sequence shown here is derived from an EMBL/GenBank/DDBJ whole genome shotgun (WGS) entry which is preliminary data.</text>
</comment>
<reference evidence="2" key="1">
    <citation type="journal article" date="2019" name="Int. J. Syst. Evol. Microbiol.">
        <title>The Global Catalogue of Microorganisms (GCM) 10K type strain sequencing project: providing services to taxonomists for standard genome sequencing and annotation.</title>
        <authorList>
            <consortium name="The Broad Institute Genomics Platform"/>
            <consortium name="The Broad Institute Genome Sequencing Center for Infectious Disease"/>
            <person name="Wu L."/>
            <person name="Ma J."/>
        </authorList>
    </citation>
    <scope>NUCLEOTIDE SEQUENCE [LARGE SCALE GENOMIC DNA]</scope>
    <source>
        <strain evidence="2">JCM 4253</strain>
    </source>
</reference>
<keyword evidence="2" id="KW-1185">Reference proteome</keyword>
<dbReference type="AlphaFoldDB" id="A0A919EW22"/>
<dbReference type="Proteomes" id="UP000619355">
    <property type="component" value="Unassembled WGS sequence"/>
</dbReference>
<sequence>MLGTAAGVTRWVSRGAVRTALLPVTLGSRAVRQVLTNTEGDYAVAARALAACRAGEVASGPQHE</sequence>
<evidence type="ECO:0000313" key="1">
    <source>
        <dbReference type="EMBL" id="GHG42756.1"/>
    </source>
</evidence>
<name>A0A919EW22_9ACTN</name>
<gene>
    <name evidence="1" type="ORF">GCM10018980_18930</name>
</gene>